<accession>A0A812SHL7</accession>
<dbReference type="OrthoDB" id="440646at2759"/>
<evidence type="ECO:0000313" key="2">
    <source>
        <dbReference type="Proteomes" id="UP000649617"/>
    </source>
</evidence>
<evidence type="ECO:0000313" key="1">
    <source>
        <dbReference type="EMBL" id="CAE7474348.1"/>
    </source>
</evidence>
<sequence length="466" mass="51732">MAIFIAANGSELASLLPTDVRHWWPIIEDVFTSTAVQSLSADILEAFCASNEFGVVTLDATIKCCMGIMGQESYRAPKKKRNAAPFDDIAALRWVLTVRGRTGAVSAMIAVPSEKAEVVTPALGQALPAKGLLQVQCVASDSASIKLYTHLRRIMPNLQCLTLDPVHLPIVYEYATWRKRTAGAVALRKIMAKFNAVDSDLPAEHWGNFYRGYSNDASGALSHAGNVCRGFIESGAMAKAKARGIVENLDSSRPFLSRFEFIEALAALSATFPEDMNRKVTGANKRVAHILWCATDPDRAVWLFNNSRWRHSLGRRVLALLPSGTSSNEALHAEVKNWFSETQQIHQSALCLKLLMLTLGKQIPHFLAMAHPTISQCASKVLLARAVANSPWTDVAWQSWCSELRHEAHVEKAALPYNEPRAEEVSKVRSWNMKRPAAVKKSHFKRTVFTLKRLSKLRTQRTRTCR</sequence>
<dbReference type="EMBL" id="CAJNIZ010024151">
    <property type="protein sequence ID" value="CAE7474348.1"/>
    <property type="molecule type" value="Genomic_DNA"/>
</dbReference>
<gene>
    <name evidence="1" type="ORF">SPIL2461_LOCUS12047</name>
</gene>
<dbReference type="AlphaFoldDB" id="A0A812SHL7"/>
<keyword evidence="2" id="KW-1185">Reference proteome</keyword>
<protein>
    <submittedName>
        <fullName evidence="1">Uncharacterized protein</fullName>
    </submittedName>
</protein>
<reference evidence="1" key="1">
    <citation type="submission" date="2021-02" db="EMBL/GenBank/DDBJ databases">
        <authorList>
            <person name="Dougan E. K."/>
            <person name="Rhodes N."/>
            <person name="Thang M."/>
            <person name="Chan C."/>
        </authorList>
    </citation>
    <scope>NUCLEOTIDE SEQUENCE</scope>
</reference>
<dbReference type="Proteomes" id="UP000649617">
    <property type="component" value="Unassembled WGS sequence"/>
</dbReference>
<organism evidence="1 2">
    <name type="scientific">Symbiodinium pilosum</name>
    <name type="common">Dinoflagellate</name>
    <dbReference type="NCBI Taxonomy" id="2952"/>
    <lineage>
        <taxon>Eukaryota</taxon>
        <taxon>Sar</taxon>
        <taxon>Alveolata</taxon>
        <taxon>Dinophyceae</taxon>
        <taxon>Suessiales</taxon>
        <taxon>Symbiodiniaceae</taxon>
        <taxon>Symbiodinium</taxon>
    </lineage>
</organism>
<name>A0A812SHL7_SYMPI</name>
<proteinExistence type="predicted"/>
<comment type="caution">
    <text evidence="1">The sequence shown here is derived from an EMBL/GenBank/DDBJ whole genome shotgun (WGS) entry which is preliminary data.</text>
</comment>